<accession>A0AAD5BEN3</accession>
<evidence type="ECO:0000313" key="4">
    <source>
        <dbReference type="Proteomes" id="UP001204833"/>
    </source>
</evidence>
<proteinExistence type="inferred from homology"/>
<comment type="similarity">
    <text evidence="1">Belongs to the complex I NDUFA12 subunit family.</text>
</comment>
<feature type="compositionally biased region" description="Basic and acidic residues" evidence="2">
    <location>
        <begin position="157"/>
        <end position="180"/>
    </location>
</feature>
<comment type="caution">
    <text evidence="3">The sequence shown here is derived from an EMBL/GenBank/DDBJ whole genome shotgun (WGS) entry which is preliminary data.</text>
</comment>
<feature type="region of interest" description="Disordered" evidence="2">
    <location>
        <begin position="144"/>
        <end position="192"/>
    </location>
</feature>
<evidence type="ECO:0000256" key="1">
    <source>
        <dbReference type="ARBA" id="ARBA00007355"/>
    </source>
</evidence>
<dbReference type="InterPro" id="IPR007763">
    <property type="entry name" value="NDUFA12"/>
</dbReference>
<dbReference type="EMBL" id="JAIHNG010000120">
    <property type="protein sequence ID" value="KAI5957755.1"/>
    <property type="molecule type" value="Genomic_DNA"/>
</dbReference>
<dbReference type="GO" id="GO:0045271">
    <property type="term" value="C:respiratory chain complex I"/>
    <property type="evidence" value="ECO:0007669"/>
    <property type="project" value="InterPro"/>
</dbReference>
<evidence type="ECO:0008006" key="5">
    <source>
        <dbReference type="Google" id="ProtNLM"/>
    </source>
</evidence>
<dbReference type="PANTHER" id="PTHR32470">
    <property type="entry name" value="ADH DEHYDROGENASE [UBIQUINONE] 1 ALPHA SUBCOMPLEX ASSEMBLY FACTOR 2"/>
    <property type="match status" value="1"/>
</dbReference>
<dbReference type="Pfam" id="PF05071">
    <property type="entry name" value="NDUFA12"/>
    <property type="match status" value="1"/>
</dbReference>
<dbReference type="AlphaFoldDB" id="A0AAD5BEN3"/>
<sequence>MDVIKQKHPAWKRLLHKWQARRDIPFRRKFFVGYDLYGNTYWEFTIDGNLTRLRRKLEPFREEVFKVDYFKTIPPQWLQWLRRTRLDAPSLDELVSDQMRQQRLKILARQADEKWQLEKLRLEEENQVKLQQELQRVELENAPEISNVKGEGQNGAKVRESQVNDKIDEDPWKQADETRGKNPIQSTTIKPR</sequence>
<protein>
    <recommendedName>
        <fullName evidence="5">NADH dehydrogenase [ubiquinone] 1 alpha subcomplex subunit</fullName>
    </recommendedName>
</protein>
<evidence type="ECO:0000256" key="2">
    <source>
        <dbReference type="SAM" id="MobiDB-lite"/>
    </source>
</evidence>
<name>A0AAD5BEN3_9ASCO</name>
<gene>
    <name evidence="3" type="ORF">KGF57_003021</name>
</gene>
<dbReference type="Proteomes" id="UP001204833">
    <property type="component" value="Unassembled WGS sequence"/>
</dbReference>
<dbReference type="GO" id="GO:0032981">
    <property type="term" value="P:mitochondrial respiratory chain complex I assembly"/>
    <property type="evidence" value="ECO:0007669"/>
    <property type="project" value="TreeGrafter"/>
</dbReference>
<dbReference type="InterPro" id="IPR052618">
    <property type="entry name" value="ComplexI_NDUFA12"/>
</dbReference>
<organism evidence="3 4">
    <name type="scientific">Candida theae</name>
    <dbReference type="NCBI Taxonomy" id="1198502"/>
    <lineage>
        <taxon>Eukaryota</taxon>
        <taxon>Fungi</taxon>
        <taxon>Dikarya</taxon>
        <taxon>Ascomycota</taxon>
        <taxon>Saccharomycotina</taxon>
        <taxon>Pichiomycetes</taxon>
        <taxon>Debaryomycetaceae</taxon>
        <taxon>Candida/Lodderomyces clade</taxon>
        <taxon>Candida</taxon>
    </lineage>
</organism>
<feature type="compositionally biased region" description="Polar residues" evidence="2">
    <location>
        <begin position="183"/>
        <end position="192"/>
    </location>
</feature>
<dbReference type="PANTHER" id="PTHR32470:SF2">
    <property type="entry name" value="NADH DEHYDROGENASE [UBIQUINONE] 1 ALPHA SUBCOMPLEX ASSEMBLY FACTOR 2"/>
    <property type="match status" value="1"/>
</dbReference>
<dbReference type="RefSeq" id="XP_051608458.1">
    <property type="nucleotide sequence ID" value="XM_051752398.1"/>
</dbReference>
<keyword evidence="4" id="KW-1185">Reference proteome</keyword>
<reference evidence="3 4" key="1">
    <citation type="journal article" date="2022" name="DNA Res.">
        <title>Genome analysis of five recently described species of the CUG-Ser clade uncovers Candida theae as a new hybrid lineage with pathogenic potential in the Candida parapsilosis species complex.</title>
        <authorList>
            <person name="Mixao V."/>
            <person name="Del Olmo V."/>
            <person name="Hegedusova E."/>
            <person name="Saus E."/>
            <person name="Pryszcz L."/>
            <person name="Cillingova A."/>
            <person name="Nosek J."/>
            <person name="Gabaldon T."/>
        </authorList>
    </citation>
    <scope>NUCLEOTIDE SEQUENCE [LARGE SCALE GENOMIC DNA]</scope>
    <source>
        <strain evidence="3 4">CBS 12239</strain>
    </source>
</reference>
<dbReference type="GeneID" id="76151080"/>
<dbReference type="GO" id="GO:0005739">
    <property type="term" value="C:mitochondrion"/>
    <property type="evidence" value="ECO:0007669"/>
    <property type="project" value="TreeGrafter"/>
</dbReference>
<evidence type="ECO:0000313" key="3">
    <source>
        <dbReference type="EMBL" id="KAI5957755.1"/>
    </source>
</evidence>